<feature type="transmembrane region" description="Helical" evidence="6">
    <location>
        <begin position="12"/>
        <end position="32"/>
    </location>
</feature>
<proteinExistence type="predicted"/>
<sequence length="435" mass="46725">MLSSGTIPPWVLLLGVTVSVATSFLQSLGLTLQRKSHLLDNALPPAQQRPSYCRPLWLLGLGLFVASSFCGTTLTIGLLPVIILAPLGAVTLISNALFAKWILGDHFSPQAVLATLLVVVGGLIIGIFGTMPLPTHSLEDLIRLYQRPVFITYFSCLEAVVVGLAIVAHVLHRSLRRQSGALGADRACSEEELPSRNSEASLPLMSPTWSNSDQAASDATEWSPELLLPTSGRIQSVQTLCGLLYGLLSGMISSQSLLFTKSGIELLLVTLVDGSNQFSNLLTWVIVGALVFTALLQLYYLNKGLELCDTLILAPLAFCSYNLSTLFNGLVYYDQIGAFSALQLGLVMLGATLLSTGVVILSLGTTPSKSSPQSSYDSPALHDSHESLPGTLSGDNPRWPMGSSWWNRLGGQLQRYIHQGVADPNRQETQPLLTP</sequence>
<dbReference type="InterPro" id="IPR008521">
    <property type="entry name" value="Mg_trans_NIPA"/>
</dbReference>
<dbReference type="GO" id="GO:0015095">
    <property type="term" value="F:magnesium ion transmembrane transporter activity"/>
    <property type="evidence" value="ECO:0007669"/>
    <property type="project" value="InterPro"/>
</dbReference>
<dbReference type="PANTHER" id="PTHR12570:SF86">
    <property type="entry name" value="ADR321CP"/>
    <property type="match status" value="1"/>
</dbReference>
<evidence type="ECO:0000256" key="6">
    <source>
        <dbReference type="SAM" id="Phobius"/>
    </source>
</evidence>
<dbReference type="Proteomes" id="UP001150925">
    <property type="component" value="Unassembled WGS sequence"/>
</dbReference>
<comment type="caution">
    <text evidence="7">The sequence shown here is derived from an EMBL/GenBank/DDBJ whole genome shotgun (WGS) entry which is preliminary data.</text>
</comment>
<feature type="transmembrane region" description="Helical" evidence="6">
    <location>
        <begin position="56"/>
        <end position="76"/>
    </location>
</feature>
<gene>
    <name evidence="7" type="ORF">IWQ62_002085</name>
</gene>
<keyword evidence="8" id="KW-1185">Reference proteome</keyword>
<dbReference type="InterPro" id="IPR037185">
    <property type="entry name" value="EmrE-like"/>
</dbReference>
<accession>A0A9W8E333</accession>
<keyword evidence="4 6" id="KW-0472">Membrane</keyword>
<evidence type="ECO:0000256" key="3">
    <source>
        <dbReference type="ARBA" id="ARBA00022989"/>
    </source>
</evidence>
<evidence type="ECO:0000256" key="2">
    <source>
        <dbReference type="ARBA" id="ARBA00022692"/>
    </source>
</evidence>
<keyword evidence="3 6" id="KW-1133">Transmembrane helix</keyword>
<evidence type="ECO:0000256" key="4">
    <source>
        <dbReference type="ARBA" id="ARBA00023136"/>
    </source>
</evidence>
<keyword evidence="2 6" id="KW-0812">Transmembrane</keyword>
<dbReference type="GO" id="GO:0016020">
    <property type="term" value="C:membrane"/>
    <property type="evidence" value="ECO:0007669"/>
    <property type="project" value="UniProtKB-SubCell"/>
</dbReference>
<evidence type="ECO:0000313" key="8">
    <source>
        <dbReference type="Proteomes" id="UP001150925"/>
    </source>
</evidence>
<evidence type="ECO:0000256" key="1">
    <source>
        <dbReference type="ARBA" id="ARBA00004141"/>
    </source>
</evidence>
<dbReference type="PANTHER" id="PTHR12570">
    <property type="match status" value="1"/>
</dbReference>
<dbReference type="EMBL" id="JANBPY010000401">
    <property type="protein sequence ID" value="KAJ1967063.1"/>
    <property type="molecule type" value="Genomic_DNA"/>
</dbReference>
<dbReference type="Pfam" id="PF05653">
    <property type="entry name" value="Mg_trans_NIPA"/>
    <property type="match status" value="2"/>
</dbReference>
<evidence type="ECO:0008006" key="9">
    <source>
        <dbReference type="Google" id="ProtNLM"/>
    </source>
</evidence>
<feature type="transmembrane region" description="Helical" evidence="6">
    <location>
        <begin position="111"/>
        <end position="130"/>
    </location>
</feature>
<feature type="transmembrane region" description="Helical" evidence="6">
    <location>
        <begin position="339"/>
        <end position="363"/>
    </location>
</feature>
<feature type="transmembrane region" description="Helical" evidence="6">
    <location>
        <begin position="82"/>
        <end position="99"/>
    </location>
</feature>
<feature type="transmembrane region" description="Helical" evidence="6">
    <location>
        <begin position="311"/>
        <end position="333"/>
    </location>
</feature>
<evidence type="ECO:0000313" key="7">
    <source>
        <dbReference type="EMBL" id="KAJ1967063.1"/>
    </source>
</evidence>
<comment type="subcellular location">
    <subcellularLocation>
        <location evidence="1">Membrane</location>
        <topology evidence="1">Multi-pass membrane protein</topology>
    </subcellularLocation>
</comment>
<feature type="transmembrane region" description="Helical" evidence="6">
    <location>
        <begin position="150"/>
        <end position="171"/>
    </location>
</feature>
<protein>
    <recommendedName>
        <fullName evidence="9">Magnesium transporter</fullName>
    </recommendedName>
</protein>
<evidence type="ECO:0000256" key="5">
    <source>
        <dbReference type="SAM" id="MobiDB-lite"/>
    </source>
</evidence>
<feature type="transmembrane region" description="Helical" evidence="6">
    <location>
        <begin position="278"/>
        <end position="299"/>
    </location>
</feature>
<dbReference type="SUPFAM" id="SSF103481">
    <property type="entry name" value="Multidrug resistance efflux transporter EmrE"/>
    <property type="match status" value="1"/>
</dbReference>
<dbReference type="AlphaFoldDB" id="A0A9W8E333"/>
<organism evidence="7 8">
    <name type="scientific">Dispira parvispora</name>
    <dbReference type="NCBI Taxonomy" id="1520584"/>
    <lineage>
        <taxon>Eukaryota</taxon>
        <taxon>Fungi</taxon>
        <taxon>Fungi incertae sedis</taxon>
        <taxon>Zoopagomycota</taxon>
        <taxon>Kickxellomycotina</taxon>
        <taxon>Dimargaritomycetes</taxon>
        <taxon>Dimargaritales</taxon>
        <taxon>Dimargaritaceae</taxon>
        <taxon>Dispira</taxon>
    </lineage>
</organism>
<reference evidence="7" key="1">
    <citation type="submission" date="2022-07" db="EMBL/GenBank/DDBJ databases">
        <title>Phylogenomic reconstructions and comparative analyses of Kickxellomycotina fungi.</title>
        <authorList>
            <person name="Reynolds N.K."/>
            <person name="Stajich J.E."/>
            <person name="Barry K."/>
            <person name="Grigoriev I.V."/>
            <person name="Crous P."/>
            <person name="Smith M.E."/>
        </authorList>
    </citation>
    <scope>NUCLEOTIDE SEQUENCE</scope>
    <source>
        <strain evidence="7">RSA 1196</strain>
    </source>
</reference>
<feature type="region of interest" description="Disordered" evidence="5">
    <location>
        <begin position="366"/>
        <end position="396"/>
    </location>
</feature>
<dbReference type="OrthoDB" id="2504919at2759"/>
<feature type="compositionally biased region" description="Low complexity" evidence="5">
    <location>
        <begin position="367"/>
        <end position="379"/>
    </location>
</feature>
<name>A0A9W8E333_9FUNG</name>